<keyword evidence="1" id="KW-0479">Metal-binding</keyword>
<evidence type="ECO:0008006" key="5">
    <source>
        <dbReference type="Google" id="ProtNLM"/>
    </source>
</evidence>
<dbReference type="AlphaFoldDB" id="A0A382YAA8"/>
<name>A0A382YAA8_9ZZZZ</name>
<dbReference type="EMBL" id="UINC01174093">
    <property type="protein sequence ID" value="SVD80040.1"/>
    <property type="molecule type" value="Genomic_DNA"/>
</dbReference>
<accession>A0A382YAA8</accession>
<keyword evidence="3" id="KW-0413">Isomerase</keyword>
<sequence length="66" mass="7785">MMMQLKNKVRYWSENECFDPATREQALRMLDENNQKEMEECFKHVLEFGTGGLRGPMGVGTNRMNR</sequence>
<proteinExistence type="predicted"/>
<dbReference type="GO" id="GO:0008973">
    <property type="term" value="F:phosphopentomutase activity"/>
    <property type="evidence" value="ECO:0007669"/>
    <property type="project" value="TreeGrafter"/>
</dbReference>
<protein>
    <recommendedName>
        <fullName evidence="5">Alpha-D-phosphohexomutase alpha/beta/alpha domain-containing protein</fullName>
    </recommendedName>
</protein>
<dbReference type="PANTHER" id="PTHR45745">
    <property type="entry name" value="PHOSPHOMANNOMUTASE 45A"/>
    <property type="match status" value="1"/>
</dbReference>
<evidence type="ECO:0000256" key="2">
    <source>
        <dbReference type="ARBA" id="ARBA00022842"/>
    </source>
</evidence>
<reference evidence="4" key="1">
    <citation type="submission" date="2018-05" db="EMBL/GenBank/DDBJ databases">
        <authorList>
            <person name="Lanie J.A."/>
            <person name="Ng W.-L."/>
            <person name="Kazmierczak K.M."/>
            <person name="Andrzejewski T.M."/>
            <person name="Davidsen T.M."/>
            <person name="Wayne K.J."/>
            <person name="Tettelin H."/>
            <person name="Glass J.I."/>
            <person name="Rusch D."/>
            <person name="Podicherti R."/>
            <person name="Tsui H.-C.T."/>
            <person name="Winkler M.E."/>
        </authorList>
    </citation>
    <scope>NUCLEOTIDE SEQUENCE</scope>
</reference>
<feature type="non-terminal residue" evidence="4">
    <location>
        <position position="66"/>
    </location>
</feature>
<dbReference type="PANTHER" id="PTHR45745:SF1">
    <property type="entry name" value="PHOSPHOGLUCOMUTASE 2B-RELATED"/>
    <property type="match status" value="1"/>
</dbReference>
<dbReference type="GO" id="GO:0006166">
    <property type="term" value="P:purine ribonucleoside salvage"/>
    <property type="evidence" value="ECO:0007669"/>
    <property type="project" value="TreeGrafter"/>
</dbReference>
<gene>
    <name evidence="4" type="ORF">METZ01_LOCUS432894</name>
</gene>
<dbReference type="GO" id="GO:0046872">
    <property type="term" value="F:metal ion binding"/>
    <property type="evidence" value="ECO:0007669"/>
    <property type="project" value="UniProtKB-KW"/>
</dbReference>
<keyword evidence="2" id="KW-0460">Magnesium</keyword>
<evidence type="ECO:0000313" key="4">
    <source>
        <dbReference type="EMBL" id="SVD80040.1"/>
    </source>
</evidence>
<evidence type="ECO:0000256" key="1">
    <source>
        <dbReference type="ARBA" id="ARBA00022723"/>
    </source>
</evidence>
<evidence type="ECO:0000256" key="3">
    <source>
        <dbReference type="ARBA" id="ARBA00023235"/>
    </source>
</evidence>
<organism evidence="4">
    <name type="scientific">marine metagenome</name>
    <dbReference type="NCBI Taxonomy" id="408172"/>
    <lineage>
        <taxon>unclassified sequences</taxon>
        <taxon>metagenomes</taxon>
        <taxon>ecological metagenomes</taxon>
    </lineage>
</organism>